<dbReference type="OrthoDB" id="5357075at2759"/>
<protein>
    <submittedName>
        <fullName evidence="2">Uncharacterized protein</fullName>
    </submittedName>
</protein>
<feature type="compositionally biased region" description="Acidic residues" evidence="1">
    <location>
        <begin position="116"/>
        <end position="126"/>
    </location>
</feature>
<accession>B8M7D6</accession>
<keyword evidence="3" id="KW-1185">Reference proteome</keyword>
<dbReference type="InParanoid" id="B8M7D6"/>
<feature type="compositionally biased region" description="Polar residues" evidence="1">
    <location>
        <begin position="127"/>
        <end position="148"/>
    </location>
</feature>
<feature type="region of interest" description="Disordered" evidence="1">
    <location>
        <begin position="110"/>
        <end position="151"/>
    </location>
</feature>
<evidence type="ECO:0000313" key="2">
    <source>
        <dbReference type="EMBL" id="EED20356.1"/>
    </source>
</evidence>
<sequence length="229" mass="25723">MAFNCPYCGHTAHSTAMYMTCEESALCQQCGLSESDAWLRNQEDELVARFSAYSLTPQVEQVPESKSVANRIVYASAAAHSFVVSPYNRNGHLNVPGKLDEATWVAKTSPRASDSFDVEMDSEPELSDTTTVDSKRSSFNVDKSSPSNPIDELDHEISQAEPYMSLGYQHDQDTTVHHLQDQHLAQPEEPSTGSPYTPCKDPVYNARNWWDYGGGRLEYRWDCMRDHGM</sequence>
<dbReference type="PhylomeDB" id="B8M7D6"/>
<gene>
    <name evidence="2" type="ORF">TSTA_035830</name>
</gene>
<name>B8M7D6_TALSN</name>
<evidence type="ECO:0000256" key="1">
    <source>
        <dbReference type="SAM" id="MobiDB-lite"/>
    </source>
</evidence>
<organism evidence="2 3">
    <name type="scientific">Talaromyces stipitatus (strain ATCC 10500 / CBS 375.48 / QM 6759 / NRRL 1006)</name>
    <name type="common">Penicillium stipitatum</name>
    <dbReference type="NCBI Taxonomy" id="441959"/>
    <lineage>
        <taxon>Eukaryota</taxon>
        <taxon>Fungi</taxon>
        <taxon>Dikarya</taxon>
        <taxon>Ascomycota</taxon>
        <taxon>Pezizomycotina</taxon>
        <taxon>Eurotiomycetes</taxon>
        <taxon>Eurotiomycetidae</taxon>
        <taxon>Eurotiales</taxon>
        <taxon>Trichocomaceae</taxon>
        <taxon>Talaromyces</taxon>
        <taxon>Talaromyces sect. Talaromyces</taxon>
    </lineage>
</organism>
<dbReference type="OMA" id="MTCEESA"/>
<reference evidence="3" key="1">
    <citation type="journal article" date="2015" name="Genome Announc.">
        <title>Genome sequence of the AIDS-associated pathogen Penicillium marneffei (ATCC18224) and its near taxonomic relative Talaromyces stipitatus (ATCC10500).</title>
        <authorList>
            <person name="Nierman W.C."/>
            <person name="Fedorova-Abrams N.D."/>
            <person name="Andrianopoulos A."/>
        </authorList>
    </citation>
    <scope>NUCLEOTIDE SEQUENCE [LARGE SCALE GENOMIC DNA]</scope>
    <source>
        <strain evidence="3">ATCC 10500 / CBS 375.48 / QM 6759 / NRRL 1006</strain>
    </source>
</reference>
<dbReference type="GeneID" id="8107532"/>
<dbReference type="EMBL" id="EQ962654">
    <property type="protein sequence ID" value="EED20356.1"/>
    <property type="molecule type" value="Genomic_DNA"/>
</dbReference>
<evidence type="ECO:0000313" key="3">
    <source>
        <dbReference type="Proteomes" id="UP000001745"/>
    </source>
</evidence>
<dbReference type="VEuPathDB" id="FungiDB:TSTA_035830"/>
<dbReference type="RefSeq" id="XP_002480790.1">
    <property type="nucleotide sequence ID" value="XM_002480745.1"/>
</dbReference>
<dbReference type="AlphaFoldDB" id="B8M7D6"/>
<proteinExistence type="predicted"/>
<dbReference type="Proteomes" id="UP000001745">
    <property type="component" value="Unassembled WGS sequence"/>
</dbReference>
<dbReference type="HOGENOM" id="CLU_1210489_0_0_1"/>